<dbReference type="GO" id="GO:0005524">
    <property type="term" value="F:ATP binding"/>
    <property type="evidence" value="ECO:0007669"/>
    <property type="project" value="UniProtKB-KW"/>
</dbReference>
<dbReference type="KEGG" id="msq:BKP64_04230"/>
<dbReference type="GO" id="GO:0006015">
    <property type="term" value="P:5-phosphoribose 1-diphosphate biosynthetic process"/>
    <property type="evidence" value="ECO:0007669"/>
    <property type="project" value="TreeGrafter"/>
</dbReference>
<dbReference type="EC" id="2.7.6.1" evidence="1"/>
<dbReference type="InterPro" id="IPR029057">
    <property type="entry name" value="PRTase-like"/>
</dbReference>
<dbReference type="NCBIfam" id="TIGR01251">
    <property type="entry name" value="ribP_PPkin"/>
    <property type="match status" value="1"/>
</dbReference>
<dbReference type="GO" id="GO:0016301">
    <property type="term" value="F:kinase activity"/>
    <property type="evidence" value="ECO:0007669"/>
    <property type="project" value="UniProtKB-KW"/>
</dbReference>
<dbReference type="GO" id="GO:0004749">
    <property type="term" value="F:ribose phosphate diphosphokinase activity"/>
    <property type="evidence" value="ECO:0007669"/>
    <property type="project" value="UniProtKB-EC"/>
</dbReference>
<evidence type="ECO:0000256" key="1">
    <source>
        <dbReference type="ARBA" id="ARBA00013247"/>
    </source>
</evidence>
<dbReference type="OrthoDB" id="9777067at2"/>
<dbReference type="GO" id="GO:0002189">
    <property type="term" value="C:ribose phosphate diphosphokinase complex"/>
    <property type="evidence" value="ECO:0007669"/>
    <property type="project" value="TreeGrafter"/>
</dbReference>
<keyword evidence="3" id="KW-0479">Metal-binding</keyword>
<evidence type="ECO:0000256" key="4">
    <source>
        <dbReference type="ARBA" id="ARBA00022727"/>
    </source>
</evidence>
<sequence length="327" mass="35579">MAMELSLFTLNASHDFGIKVAEELGITPGLHEEREFVDGEHKSRPLENVRGRDVYVIQSLYSDDDCSVNDKLVRLLWFIGSLRDAAAGRITAVLPYLCYARKDRKTKPRDPVSTRYMAAVLEAVGIDCVITLDVHNLVAYQNAFRINSEHLDARKLFASHFSRQRGDEDIVVVSPDVGGVKRAELFRQTLEKTLGTPVGSGFMEKHRSAGTVAGERLVAEVEGRSVIIVDDLISSGGTLSRTVRACKNAGASRISAAVSHGVFVAGADEQLADPALEELVVTDTIPPFRVKSGVLKNKLVVLGATSLFAKAIRNIHEGGSVVELLEV</sequence>
<reference evidence="11 12" key="1">
    <citation type="submission" date="2016-10" db="EMBL/GenBank/DDBJ databases">
        <title>Marinobacter salinus sp. nov., a moderately halophilic bacterium isolated from a tidal flat environment.</title>
        <authorList>
            <person name="Park S.-J."/>
        </authorList>
    </citation>
    <scope>NUCLEOTIDE SEQUENCE [LARGE SCALE GENOMIC DNA]</scope>
    <source>
        <strain evidence="11 12">Hb8</strain>
    </source>
</reference>
<dbReference type="CDD" id="cd06223">
    <property type="entry name" value="PRTases_typeI"/>
    <property type="match status" value="1"/>
</dbReference>
<evidence type="ECO:0000256" key="3">
    <source>
        <dbReference type="ARBA" id="ARBA00022723"/>
    </source>
</evidence>
<dbReference type="FunFam" id="3.40.50.2020:FF:000007">
    <property type="entry name" value="Ribose-phosphate pyrophosphokinase"/>
    <property type="match status" value="1"/>
</dbReference>
<dbReference type="STRING" id="1874317.BKP64_04230"/>
<keyword evidence="6 11" id="KW-0418">Kinase</keyword>
<gene>
    <name evidence="11" type="ORF">BKP64_04230</name>
</gene>
<dbReference type="PANTHER" id="PTHR10210:SF32">
    <property type="entry name" value="RIBOSE-PHOSPHATE PYROPHOSPHOKINASE 2"/>
    <property type="match status" value="1"/>
</dbReference>
<dbReference type="InterPro" id="IPR029099">
    <property type="entry name" value="Pribosyltran_N"/>
</dbReference>
<organism evidence="11 12">
    <name type="scientific">Marinobacter salinus</name>
    <dbReference type="NCBI Taxonomy" id="1874317"/>
    <lineage>
        <taxon>Bacteria</taxon>
        <taxon>Pseudomonadati</taxon>
        <taxon>Pseudomonadota</taxon>
        <taxon>Gammaproteobacteria</taxon>
        <taxon>Pseudomonadales</taxon>
        <taxon>Marinobacteraceae</taxon>
        <taxon>Marinobacter</taxon>
    </lineage>
</organism>
<protein>
    <recommendedName>
        <fullName evidence="1">ribose-phosphate diphosphokinase</fullName>
        <ecNumber evidence="1">2.7.6.1</ecNumber>
    </recommendedName>
</protein>
<dbReference type="Pfam" id="PF14572">
    <property type="entry name" value="Pribosyl_synth"/>
    <property type="match status" value="1"/>
</dbReference>
<dbReference type="PANTHER" id="PTHR10210">
    <property type="entry name" value="RIBOSE-PHOSPHATE DIPHOSPHOKINASE FAMILY MEMBER"/>
    <property type="match status" value="1"/>
</dbReference>
<dbReference type="GO" id="GO:0006164">
    <property type="term" value="P:purine nucleotide biosynthetic process"/>
    <property type="evidence" value="ECO:0007669"/>
    <property type="project" value="TreeGrafter"/>
</dbReference>
<dbReference type="InterPro" id="IPR005946">
    <property type="entry name" value="Rib-P_diPkinase"/>
</dbReference>
<dbReference type="SMART" id="SM01400">
    <property type="entry name" value="Pribosyltran_N"/>
    <property type="match status" value="1"/>
</dbReference>
<dbReference type="InterPro" id="IPR000836">
    <property type="entry name" value="PRTase_dom"/>
</dbReference>
<evidence type="ECO:0000256" key="6">
    <source>
        <dbReference type="ARBA" id="ARBA00022777"/>
    </source>
</evidence>
<feature type="domain" description="Ribose-phosphate pyrophosphokinase N-terminal" evidence="10">
    <location>
        <begin position="6"/>
        <end position="125"/>
    </location>
</feature>
<dbReference type="EMBL" id="CP017715">
    <property type="protein sequence ID" value="AOY87450.1"/>
    <property type="molecule type" value="Genomic_DNA"/>
</dbReference>
<evidence type="ECO:0000256" key="9">
    <source>
        <dbReference type="ARBA" id="ARBA00049535"/>
    </source>
</evidence>
<keyword evidence="7" id="KW-0067">ATP-binding</keyword>
<dbReference type="Proteomes" id="UP000177445">
    <property type="component" value="Chromosome"/>
</dbReference>
<evidence type="ECO:0000259" key="10">
    <source>
        <dbReference type="Pfam" id="PF13793"/>
    </source>
</evidence>
<dbReference type="GO" id="GO:0005737">
    <property type="term" value="C:cytoplasm"/>
    <property type="evidence" value="ECO:0007669"/>
    <property type="project" value="TreeGrafter"/>
</dbReference>
<keyword evidence="12" id="KW-1185">Reference proteome</keyword>
<keyword evidence="4" id="KW-0545">Nucleotide biosynthesis</keyword>
<proteinExistence type="predicted"/>
<name>A0A1D9GJ79_9GAMM</name>
<dbReference type="Gene3D" id="3.40.50.2020">
    <property type="match status" value="2"/>
</dbReference>
<evidence type="ECO:0000313" key="12">
    <source>
        <dbReference type="Proteomes" id="UP000177445"/>
    </source>
</evidence>
<evidence type="ECO:0000256" key="2">
    <source>
        <dbReference type="ARBA" id="ARBA00022679"/>
    </source>
</evidence>
<evidence type="ECO:0000313" key="11">
    <source>
        <dbReference type="EMBL" id="AOY87450.1"/>
    </source>
</evidence>
<evidence type="ECO:0000256" key="5">
    <source>
        <dbReference type="ARBA" id="ARBA00022741"/>
    </source>
</evidence>
<dbReference type="AlphaFoldDB" id="A0A1D9GJ79"/>
<dbReference type="RefSeq" id="WP_070966438.1">
    <property type="nucleotide sequence ID" value="NZ_CP017715.1"/>
</dbReference>
<keyword evidence="8" id="KW-0460">Magnesium</keyword>
<keyword evidence="5" id="KW-0547">Nucleotide-binding</keyword>
<dbReference type="GO" id="GO:0000287">
    <property type="term" value="F:magnesium ion binding"/>
    <property type="evidence" value="ECO:0007669"/>
    <property type="project" value="InterPro"/>
</dbReference>
<keyword evidence="2" id="KW-0808">Transferase</keyword>
<evidence type="ECO:0000256" key="8">
    <source>
        <dbReference type="ARBA" id="ARBA00022842"/>
    </source>
</evidence>
<comment type="catalytic activity">
    <reaction evidence="9">
        <text>D-ribose 5-phosphate + ATP = 5-phospho-alpha-D-ribose 1-diphosphate + AMP + H(+)</text>
        <dbReference type="Rhea" id="RHEA:15609"/>
        <dbReference type="ChEBI" id="CHEBI:15378"/>
        <dbReference type="ChEBI" id="CHEBI:30616"/>
        <dbReference type="ChEBI" id="CHEBI:58017"/>
        <dbReference type="ChEBI" id="CHEBI:78346"/>
        <dbReference type="ChEBI" id="CHEBI:456215"/>
        <dbReference type="EC" id="2.7.6.1"/>
    </reaction>
</comment>
<accession>A0A1D9GJ79</accession>
<dbReference type="SUPFAM" id="SSF53271">
    <property type="entry name" value="PRTase-like"/>
    <property type="match status" value="2"/>
</dbReference>
<dbReference type="Pfam" id="PF13793">
    <property type="entry name" value="Pribosyltran_N"/>
    <property type="match status" value="1"/>
</dbReference>
<evidence type="ECO:0000256" key="7">
    <source>
        <dbReference type="ARBA" id="ARBA00022840"/>
    </source>
</evidence>